<dbReference type="GO" id="GO:0048284">
    <property type="term" value="P:organelle fusion"/>
    <property type="evidence" value="ECO:0007669"/>
    <property type="project" value="TreeGrafter"/>
</dbReference>
<dbReference type="PANTHER" id="PTHR23323">
    <property type="entry name" value="VACUOLAR PROTEIN SORTING-ASSOCIATED PROTEIN"/>
    <property type="match status" value="1"/>
</dbReference>
<dbReference type="Pfam" id="PF23356">
    <property type="entry name" value="TPR_PEP5_VPS11"/>
    <property type="match status" value="2"/>
</dbReference>
<reference evidence="12" key="1">
    <citation type="submission" date="2013-04" db="EMBL/GenBank/DDBJ databases">
        <title>The Genome Sequence of Fonticula alba ATCC 38817.</title>
        <authorList>
            <consortium name="The Broad Institute Genomics Platform"/>
            <person name="Russ C."/>
            <person name="Cuomo C."/>
            <person name="Burger G."/>
            <person name="Gray M.W."/>
            <person name="Holland P.W.H."/>
            <person name="King N."/>
            <person name="Lang F.B.F."/>
            <person name="Roger A.J."/>
            <person name="Ruiz-Trillo I."/>
            <person name="Brown M."/>
            <person name="Walker B."/>
            <person name="Young S."/>
            <person name="Zeng Q."/>
            <person name="Gargeya S."/>
            <person name="Fitzgerald M."/>
            <person name="Haas B."/>
            <person name="Abouelleil A."/>
            <person name="Allen A.W."/>
            <person name="Alvarado L."/>
            <person name="Arachchi H.M."/>
            <person name="Berlin A.M."/>
            <person name="Chapman S.B."/>
            <person name="Gainer-Dewar J."/>
            <person name="Goldberg J."/>
            <person name="Griggs A."/>
            <person name="Gujja S."/>
            <person name="Hansen M."/>
            <person name="Howarth C."/>
            <person name="Imamovic A."/>
            <person name="Ireland A."/>
            <person name="Larimer J."/>
            <person name="McCowan C."/>
            <person name="Murphy C."/>
            <person name="Pearson M."/>
            <person name="Poon T.W."/>
            <person name="Priest M."/>
            <person name="Roberts A."/>
            <person name="Saif S."/>
            <person name="Shea T."/>
            <person name="Sisk P."/>
            <person name="Sykes S."/>
            <person name="Wortman J."/>
            <person name="Nusbaum C."/>
            <person name="Birren B."/>
        </authorList>
    </citation>
    <scope>NUCLEOTIDE SEQUENCE [LARGE SCALE GENOMIC DNA]</scope>
    <source>
        <strain evidence="12">ATCC 38817</strain>
    </source>
</reference>
<dbReference type="GO" id="GO:0007032">
    <property type="term" value="P:endosome organization"/>
    <property type="evidence" value="ECO:0007669"/>
    <property type="project" value="TreeGrafter"/>
</dbReference>
<evidence type="ECO:0000259" key="11">
    <source>
        <dbReference type="Pfam" id="PF23341"/>
    </source>
</evidence>
<feature type="domain" description="Vacuolar protein sorting protein 11 C-terminal" evidence="10">
    <location>
        <begin position="1117"/>
        <end position="1155"/>
    </location>
</feature>
<dbReference type="InterPro" id="IPR036322">
    <property type="entry name" value="WD40_repeat_dom_sf"/>
</dbReference>
<dbReference type="EMBL" id="KB932202">
    <property type="protein sequence ID" value="KCV71642.1"/>
    <property type="molecule type" value="Genomic_DNA"/>
</dbReference>
<dbReference type="Proteomes" id="UP000030693">
    <property type="component" value="Unassembled WGS sequence"/>
</dbReference>
<dbReference type="GO" id="GO:0008270">
    <property type="term" value="F:zinc ion binding"/>
    <property type="evidence" value="ECO:0007669"/>
    <property type="project" value="UniProtKB-KW"/>
</dbReference>
<evidence type="ECO:0000256" key="7">
    <source>
        <dbReference type="ARBA" id="ARBA00023136"/>
    </source>
</evidence>
<keyword evidence="3" id="KW-0479">Metal-binding</keyword>
<dbReference type="GO" id="GO:0030674">
    <property type="term" value="F:protein-macromolecule adaptor activity"/>
    <property type="evidence" value="ECO:0007669"/>
    <property type="project" value="TreeGrafter"/>
</dbReference>
<evidence type="ECO:0000256" key="9">
    <source>
        <dbReference type="SAM" id="MobiDB-lite"/>
    </source>
</evidence>
<dbReference type="RefSeq" id="XP_009493220.1">
    <property type="nucleotide sequence ID" value="XM_009494945.1"/>
</dbReference>
<dbReference type="GO" id="GO:0007033">
    <property type="term" value="P:vacuole organization"/>
    <property type="evidence" value="ECO:0007669"/>
    <property type="project" value="TreeGrafter"/>
</dbReference>
<protein>
    <submittedName>
        <fullName evidence="12">Uncharacterized protein</fullName>
    </submittedName>
</protein>
<evidence type="ECO:0000256" key="6">
    <source>
        <dbReference type="ARBA" id="ARBA00022927"/>
    </source>
</evidence>
<dbReference type="PROSITE" id="PS50236">
    <property type="entry name" value="CHCR"/>
    <property type="match status" value="1"/>
</dbReference>
<evidence type="ECO:0000313" key="13">
    <source>
        <dbReference type="Proteomes" id="UP000030693"/>
    </source>
</evidence>
<dbReference type="CDD" id="cd16688">
    <property type="entry name" value="RING-H2_Vps11"/>
    <property type="match status" value="1"/>
</dbReference>
<proteinExistence type="predicted"/>
<dbReference type="Pfam" id="PF12451">
    <property type="entry name" value="VPS11_C"/>
    <property type="match status" value="1"/>
</dbReference>
<evidence type="ECO:0000256" key="8">
    <source>
        <dbReference type="PROSITE-ProRule" id="PRU01006"/>
    </source>
</evidence>
<name>A0A058ZDV0_FONAL</name>
<accession>A0A058ZDV0</accession>
<sequence>MMNWRRHTFFNTSPATDIAAIIRSGNLRDIQSLQVTCVGSGNGHLVLGDSQGYVHLLNNGFEKPQGPAVGSGSPEHSAELDAQTNNAVFSFPAYNVRVTHIFRSRLRPILVTVGDDTDGIQPVLKIWDLSRIVSSTNSSAPITMISQANILFENRPMPVVCLACRDDVNHISVGLANGVVVDFSPKKEGGDLLRERPLQARLAVLYCPAALQMASTPGQRRIIPVTGLEYRDRMFRQPNGQPKLTFELCIVTTNNIYSVLPTGPRVASSMDEAGCEIGSEYGCVALTSSQEGGQPDLNRQIVIARPEAVYFYTAHGRGATLGFEDPKQLVGWFKQYLVLVTRDTPRPTTSLGEHGTDDHSSKHKHKLSIYDLNNKFSALTITLDSVAFMAHEWGSLFVITGNNKIHRFDELDLASRLEYLYRKNLFTLAINLAQTSSTPSAGSTSVGGPGGSAPSQAGGAGASYDKDLVADIYRRYGDHLYSKQDFDDAMEKYLRTVGYLEPSYIIRKFLDAQQTNHLAQYLQALHEQGIATSNHTALLLHCYTKLDDDALSGTGRDTDEARRARLDAFLMTDHANFDVDTAISVCRQARHYSHALHLARVAKHHTSYLRIQLDDLADYTAAIAYIGSLDIEEALYMVQLYGKPLLQNAPQAATNLLIRLCLDYKPTPLPDEEEFSSRHRSKNRTRSYGSAGTPAPGQKDPEPVAAAPALPVPQSQDPVVVPRPVPVPVGDDDDDDLPPIVSLTKLSNPTPIGTQRPGGAPVPVAVPKVCPADLLHVFVDNPAQLMEFLSKMIEASKSETFAEVEVGHEVYHTYLELLLKDKRDSPEYSDLSPEEREAHMKQDQEKALGLLRDPRSRYDVDHALVLVRTYDFAAGALCLYERLGLRREIIQHHMARGDHQAVLAAVTSTGSVLSSYGAHPSDTDVNLWSQVLSYFAAQGPACEAEVTHILQIISKHNLLPPLEVVRLLTSPIHLPTTTGGGSNAPRQPAVSLGAVRAYLQKVLLEERSAADADRATIAEHEHATEAMRTEVNKLRSEPRMCLQQKCGACTLPLELPAAHFYCGHAFHLRCLGEVEGAIGQDFHFGAGAGQSGLVYVPGSPNNLECLLCMTDNRAAFDLRHAHESSAQRHEQFTKQLESANDGFSVIADYFSRSVLDPALQVDQNGALIQKIRF</sequence>
<feature type="region of interest" description="Disordered" evidence="9">
    <location>
        <begin position="669"/>
        <end position="720"/>
    </location>
</feature>
<dbReference type="GeneID" id="20525784"/>
<dbReference type="OrthoDB" id="26184at2759"/>
<evidence type="ECO:0000256" key="4">
    <source>
        <dbReference type="ARBA" id="ARBA00022771"/>
    </source>
</evidence>
<feature type="region of interest" description="Disordered" evidence="9">
    <location>
        <begin position="439"/>
        <end position="462"/>
    </location>
</feature>
<dbReference type="OMA" id="LMTMEFK"/>
<organism evidence="12">
    <name type="scientific">Fonticula alba</name>
    <name type="common">Slime mold</name>
    <dbReference type="NCBI Taxonomy" id="691883"/>
    <lineage>
        <taxon>Eukaryota</taxon>
        <taxon>Rotosphaerida</taxon>
        <taxon>Fonticulaceae</taxon>
        <taxon>Fonticula</taxon>
    </lineage>
</organism>
<dbReference type="InterPro" id="IPR057307">
    <property type="entry name" value="PEP5_VPS11_N"/>
</dbReference>
<dbReference type="InterPro" id="IPR000547">
    <property type="entry name" value="Clathrin_H-chain/VPS_repeat"/>
</dbReference>
<feature type="compositionally biased region" description="Low complexity" evidence="9">
    <location>
        <begin position="703"/>
        <end position="720"/>
    </location>
</feature>
<dbReference type="Pfam" id="PF23341">
    <property type="entry name" value="PEP5_VPS11_N"/>
    <property type="match status" value="1"/>
</dbReference>
<keyword evidence="4" id="KW-0863">Zinc-finger</keyword>
<keyword evidence="6" id="KW-0653">Protein transport</keyword>
<keyword evidence="13" id="KW-1185">Reference proteome</keyword>
<feature type="repeat" description="CHCR" evidence="8">
    <location>
        <begin position="493"/>
        <end position="651"/>
    </location>
</feature>
<evidence type="ECO:0000259" key="10">
    <source>
        <dbReference type="Pfam" id="PF12451"/>
    </source>
</evidence>
<keyword evidence="7" id="KW-0472">Membrane</keyword>
<dbReference type="InterPro" id="IPR024763">
    <property type="entry name" value="VPS11_C"/>
</dbReference>
<dbReference type="PANTHER" id="PTHR23323:SF24">
    <property type="entry name" value="VACUOLAR PROTEIN SORTING-ASSOCIATED PROTEIN 11 HOMOLOG"/>
    <property type="match status" value="1"/>
</dbReference>
<evidence type="ECO:0000313" key="12">
    <source>
        <dbReference type="EMBL" id="KCV71642.1"/>
    </source>
</evidence>
<dbReference type="GO" id="GO:0006904">
    <property type="term" value="P:vesicle docking involved in exocytosis"/>
    <property type="evidence" value="ECO:0007669"/>
    <property type="project" value="TreeGrafter"/>
</dbReference>
<dbReference type="PIRSF" id="PIRSF007860">
    <property type="entry name" value="VPS11"/>
    <property type="match status" value="1"/>
</dbReference>
<evidence type="ECO:0000256" key="3">
    <source>
        <dbReference type="ARBA" id="ARBA00022723"/>
    </source>
</evidence>
<keyword evidence="5" id="KW-0862">Zinc</keyword>
<dbReference type="InterPro" id="IPR016528">
    <property type="entry name" value="VPS11"/>
</dbReference>
<keyword evidence="2" id="KW-0813">Transport</keyword>
<feature type="domain" description="PEP5/VPS11 N-terminal" evidence="11">
    <location>
        <begin position="86"/>
        <end position="410"/>
    </location>
</feature>
<dbReference type="STRING" id="691883.A0A058ZDV0"/>
<dbReference type="InterPro" id="IPR057308">
    <property type="entry name" value="CHCR_PEP5_VPS11"/>
</dbReference>
<dbReference type="GO" id="GO:0006886">
    <property type="term" value="P:intracellular protein transport"/>
    <property type="evidence" value="ECO:0007669"/>
    <property type="project" value="UniProtKB-UniRule"/>
</dbReference>
<evidence type="ECO:0000256" key="1">
    <source>
        <dbReference type="ARBA" id="ARBA00004184"/>
    </source>
</evidence>
<dbReference type="eggNOG" id="KOG2114">
    <property type="taxonomic scope" value="Eukaryota"/>
</dbReference>
<dbReference type="AlphaFoldDB" id="A0A058ZDV0"/>
<dbReference type="GO" id="GO:0005768">
    <property type="term" value="C:endosome"/>
    <property type="evidence" value="ECO:0007669"/>
    <property type="project" value="TreeGrafter"/>
</dbReference>
<dbReference type="SUPFAM" id="SSF50978">
    <property type="entry name" value="WD40 repeat-like"/>
    <property type="match status" value="1"/>
</dbReference>
<comment type="subcellular location">
    <subcellularLocation>
        <location evidence="1">Endomembrane system</location>
        <topology evidence="1">Peripheral membrane protein</topology>
    </subcellularLocation>
</comment>
<evidence type="ECO:0000256" key="2">
    <source>
        <dbReference type="ARBA" id="ARBA00022448"/>
    </source>
</evidence>
<gene>
    <name evidence="12" type="ORF">H696_01059</name>
</gene>
<evidence type="ECO:0000256" key="5">
    <source>
        <dbReference type="ARBA" id="ARBA00022833"/>
    </source>
</evidence>
<dbReference type="GO" id="GO:0030897">
    <property type="term" value="C:HOPS complex"/>
    <property type="evidence" value="ECO:0007669"/>
    <property type="project" value="TreeGrafter"/>
</dbReference>